<dbReference type="Pfam" id="PF14219">
    <property type="entry name" value="DUF4328"/>
    <property type="match status" value="1"/>
</dbReference>
<feature type="transmembrane region" description="Helical" evidence="1">
    <location>
        <begin position="125"/>
        <end position="144"/>
    </location>
</feature>
<evidence type="ECO:0000256" key="1">
    <source>
        <dbReference type="SAM" id="Phobius"/>
    </source>
</evidence>
<evidence type="ECO:0000259" key="2">
    <source>
        <dbReference type="Pfam" id="PF14219"/>
    </source>
</evidence>
<dbReference type="Proteomes" id="UP000295680">
    <property type="component" value="Unassembled WGS sequence"/>
</dbReference>
<proteinExistence type="predicted"/>
<reference evidence="3 4" key="1">
    <citation type="submission" date="2019-03" db="EMBL/GenBank/DDBJ databases">
        <title>Genomic Encyclopedia of Type Strains, Phase IV (KMG-IV): sequencing the most valuable type-strain genomes for metagenomic binning, comparative biology and taxonomic classification.</title>
        <authorList>
            <person name="Goeker M."/>
        </authorList>
    </citation>
    <scope>NUCLEOTIDE SEQUENCE [LARGE SCALE GENOMIC DNA]</scope>
    <source>
        <strain evidence="3 4">DSM 45934</strain>
    </source>
</reference>
<keyword evidence="1" id="KW-1133">Transmembrane helix</keyword>
<feature type="transmembrane region" description="Helical" evidence="1">
    <location>
        <begin position="156"/>
        <end position="176"/>
    </location>
</feature>
<dbReference type="EMBL" id="SLWS01000008">
    <property type="protein sequence ID" value="TCO54982.1"/>
    <property type="molecule type" value="Genomic_DNA"/>
</dbReference>
<name>A0A4R2JAT3_9PSEU</name>
<comment type="caution">
    <text evidence="3">The sequence shown here is derived from an EMBL/GenBank/DDBJ whole genome shotgun (WGS) entry which is preliminary data.</text>
</comment>
<evidence type="ECO:0000313" key="4">
    <source>
        <dbReference type="Proteomes" id="UP000295680"/>
    </source>
</evidence>
<dbReference type="InterPro" id="IPR025565">
    <property type="entry name" value="DUF4328"/>
</dbReference>
<sequence>MPFDEGHQQPPSYAQYPGGPVYPVYVDPPRPLGGLAKALYVLLGAAALVSVGGAFMRFSRASFAADYRQYLGSIAEADAADSRVAVFAVLFIAVFLATAVVFMIWQYRLAMNAQATGQLGLGPGWAIGAWFIPVANFIMPALQMRGSARASGFRPPAVVVVWAVVFAASSVTYGTANRQLPDEPPVATVASVDRFFAELAKGDRTAAVAMIIYVVAALLAIVMVRALTTGQEAADAARRNPGGYRP</sequence>
<protein>
    <submittedName>
        <fullName evidence="3">Uncharacterized protein DUF4328</fullName>
    </submittedName>
</protein>
<feature type="domain" description="DUF4328" evidence="2">
    <location>
        <begin position="71"/>
        <end position="228"/>
    </location>
</feature>
<accession>A0A4R2JAT3</accession>
<feature type="transmembrane region" description="Helical" evidence="1">
    <location>
        <begin position="206"/>
        <end position="228"/>
    </location>
</feature>
<evidence type="ECO:0000313" key="3">
    <source>
        <dbReference type="EMBL" id="TCO54982.1"/>
    </source>
</evidence>
<feature type="transmembrane region" description="Helical" evidence="1">
    <location>
        <begin position="38"/>
        <end position="58"/>
    </location>
</feature>
<keyword evidence="4" id="KW-1185">Reference proteome</keyword>
<keyword evidence="1" id="KW-0812">Transmembrane</keyword>
<feature type="transmembrane region" description="Helical" evidence="1">
    <location>
        <begin position="84"/>
        <end position="105"/>
    </location>
</feature>
<keyword evidence="1" id="KW-0472">Membrane</keyword>
<organism evidence="3 4">
    <name type="scientific">Actinocrispum wychmicini</name>
    <dbReference type="NCBI Taxonomy" id="1213861"/>
    <lineage>
        <taxon>Bacteria</taxon>
        <taxon>Bacillati</taxon>
        <taxon>Actinomycetota</taxon>
        <taxon>Actinomycetes</taxon>
        <taxon>Pseudonocardiales</taxon>
        <taxon>Pseudonocardiaceae</taxon>
        <taxon>Actinocrispum</taxon>
    </lineage>
</organism>
<gene>
    <name evidence="3" type="ORF">EV192_108270</name>
</gene>
<dbReference type="AlphaFoldDB" id="A0A4R2JAT3"/>